<protein>
    <recommendedName>
        <fullName evidence="7">Vacuolar protein 14 C-terminal Fig4-binding domain-containing protein</fullName>
    </recommendedName>
</protein>
<proteinExistence type="inferred from homology"/>
<dbReference type="InterPro" id="IPR026825">
    <property type="entry name" value="Vac14"/>
</dbReference>
<dbReference type="Pfam" id="PF11916">
    <property type="entry name" value="Vac14_Fig4_bd"/>
    <property type="match status" value="1"/>
</dbReference>
<organism evidence="8 9">
    <name type="scientific">Tetradesmus obliquus</name>
    <name type="common">Green alga</name>
    <name type="synonym">Acutodesmus obliquus</name>
    <dbReference type="NCBI Taxonomy" id="3088"/>
    <lineage>
        <taxon>Eukaryota</taxon>
        <taxon>Viridiplantae</taxon>
        <taxon>Chlorophyta</taxon>
        <taxon>core chlorophytes</taxon>
        <taxon>Chlorophyceae</taxon>
        <taxon>CS clade</taxon>
        <taxon>Sphaeropleales</taxon>
        <taxon>Scenedesmaceae</taxon>
        <taxon>Tetradesmus</taxon>
    </lineage>
</organism>
<sequence length="732" mass="80683">MVAMEELLPQAVLRQIGDKLYEKRKVAALEVEQIVKRLAAVGDTAKISAILDKLIAEYAFSAQANHRKGALLCLAAAAVGLGEPSEAYLRQIVPPVLASFTDQDSRVRYYACEALYNIAKVARDNFIVFFSEVFDAMFRLCADSETNVQNAVQFLDNLVKDIVTASPHFSVEGFIPRLRDYLRVTNPYKRQFLISWVSVLDSVPDLDMLAYLPQLLDGLMNLLSDPNREIRVAAHKCMMEFLVEIQATPTVDWVALASILVEKASSQDEFTRITAIKWIKEFVEQASGALVGLYAELIGAVLPNISHPNPDIQQVSKEANAALLNLQPYAEQAVKVEVGPVLAIISRELRSEQEPTRLEALRWIHFLLVRNEDEVFGQLAVLLAALLDALASDSERVVLQALSVLGAIAGHAQHFRRVLMSLLDRFRGDAGLVLLQRGGPLVIRRLCAAMGPEVVFREFASILDGEEDLGFASTMVQALNLILLTAGEVRELRDTLRDAAGSSSGSTNFKALYSCWSHSAGALLSLCLLAQVYSHCCDIIQHLATLPLGAEVLVQIDRLVQLLETPAFAFLRLQLLQPSRHPDLLRALYGLLMLLPQSSAFKTLSARLQAVPAVTLMQLEALQLQQQGTGSKGGKQQQQQQQQQQQLEQQQWADFDDLLKNFVARQQQHAAEEERRRLLVEGLRVEEDIQKEQQHQASMAAVERSSPTTSGVVGGGGDDQVAAAAAVGSRES</sequence>
<dbReference type="PROSITE" id="PS50077">
    <property type="entry name" value="HEAT_REPEAT"/>
    <property type="match status" value="1"/>
</dbReference>
<dbReference type="InterPro" id="IPR021841">
    <property type="entry name" value="VAC14_Fig4p-bd"/>
</dbReference>
<feature type="compositionally biased region" description="Low complexity" evidence="6">
    <location>
        <begin position="719"/>
        <end position="732"/>
    </location>
</feature>
<dbReference type="GO" id="GO:0010008">
    <property type="term" value="C:endosome membrane"/>
    <property type="evidence" value="ECO:0007669"/>
    <property type="project" value="TreeGrafter"/>
</dbReference>
<evidence type="ECO:0000313" key="9">
    <source>
        <dbReference type="Proteomes" id="UP000256970"/>
    </source>
</evidence>
<dbReference type="GO" id="GO:0070772">
    <property type="term" value="C:PAS complex"/>
    <property type="evidence" value="ECO:0007669"/>
    <property type="project" value="InterPro"/>
</dbReference>
<dbReference type="AlphaFoldDB" id="A0A383V4S7"/>
<dbReference type="PANTHER" id="PTHR16023:SF0">
    <property type="entry name" value="PROTEIN VAC14 HOMOLOG"/>
    <property type="match status" value="1"/>
</dbReference>
<dbReference type="InterPro" id="IPR011989">
    <property type="entry name" value="ARM-like"/>
</dbReference>
<evidence type="ECO:0000256" key="3">
    <source>
        <dbReference type="ARBA" id="ARBA00022737"/>
    </source>
</evidence>
<keyword evidence="3" id="KW-0677">Repeat</keyword>
<feature type="region of interest" description="Disordered" evidence="6">
    <location>
        <begin position="690"/>
        <end position="732"/>
    </location>
</feature>
<evidence type="ECO:0000259" key="7">
    <source>
        <dbReference type="Pfam" id="PF11916"/>
    </source>
</evidence>
<comment type="similarity">
    <text evidence="2">Belongs to the VAC14 family.</text>
</comment>
<evidence type="ECO:0000256" key="1">
    <source>
        <dbReference type="ARBA" id="ARBA00004308"/>
    </source>
</evidence>
<feature type="domain" description="Vacuolar protein 14 C-terminal Fig4-binding" evidence="7">
    <location>
        <begin position="434"/>
        <end position="611"/>
    </location>
</feature>
<reference evidence="8 9" key="1">
    <citation type="submission" date="2016-10" db="EMBL/GenBank/DDBJ databases">
        <authorList>
            <person name="Cai Z."/>
        </authorList>
    </citation>
    <scope>NUCLEOTIDE SEQUENCE [LARGE SCALE GENOMIC DNA]</scope>
</reference>
<keyword evidence="9" id="KW-1185">Reference proteome</keyword>
<dbReference type="InterPro" id="IPR021133">
    <property type="entry name" value="HEAT_type_2"/>
</dbReference>
<dbReference type="Proteomes" id="UP000256970">
    <property type="component" value="Unassembled WGS sequence"/>
</dbReference>
<evidence type="ECO:0000256" key="6">
    <source>
        <dbReference type="SAM" id="MobiDB-lite"/>
    </source>
</evidence>
<evidence type="ECO:0000256" key="4">
    <source>
        <dbReference type="ARBA" id="ARBA00023136"/>
    </source>
</evidence>
<evidence type="ECO:0000256" key="2">
    <source>
        <dbReference type="ARBA" id="ARBA00010225"/>
    </source>
</evidence>
<dbReference type="Pfam" id="PF12755">
    <property type="entry name" value="Vac14_Fab1_bd"/>
    <property type="match status" value="1"/>
</dbReference>
<gene>
    <name evidence="8" type="ORF">BQ4739_LOCUS192</name>
</gene>
<accession>A0A383V4S7</accession>
<dbReference type="SUPFAM" id="SSF48371">
    <property type="entry name" value="ARM repeat"/>
    <property type="match status" value="1"/>
</dbReference>
<evidence type="ECO:0000256" key="5">
    <source>
        <dbReference type="PROSITE-ProRule" id="PRU00103"/>
    </source>
</evidence>
<comment type="subcellular location">
    <subcellularLocation>
        <location evidence="1">Endomembrane system</location>
    </subcellularLocation>
</comment>
<evidence type="ECO:0000313" key="8">
    <source>
        <dbReference type="EMBL" id="SZX59584.1"/>
    </source>
</evidence>
<dbReference type="GO" id="GO:0006661">
    <property type="term" value="P:phosphatidylinositol biosynthetic process"/>
    <property type="evidence" value="ECO:0007669"/>
    <property type="project" value="InterPro"/>
</dbReference>
<name>A0A383V4S7_TETOB</name>
<dbReference type="InterPro" id="IPR016024">
    <property type="entry name" value="ARM-type_fold"/>
</dbReference>
<dbReference type="Gene3D" id="1.25.10.10">
    <property type="entry name" value="Leucine-rich Repeat Variant"/>
    <property type="match status" value="3"/>
</dbReference>
<dbReference type="PANTHER" id="PTHR16023">
    <property type="entry name" value="TAX1 BINDING PROTEIN-RELATED"/>
    <property type="match status" value="1"/>
</dbReference>
<dbReference type="STRING" id="3088.A0A383V4S7"/>
<feature type="repeat" description="HEAT" evidence="5">
    <location>
        <begin position="92"/>
        <end position="127"/>
    </location>
</feature>
<keyword evidence="4" id="KW-0472">Membrane</keyword>
<dbReference type="EMBL" id="FNXT01000007">
    <property type="protein sequence ID" value="SZX59584.1"/>
    <property type="molecule type" value="Genomic_DNA"/>
</dbReference>